<proteinExistence type="predicted"/>
<comment type="caution">
    <text evidence="2">The sequence shown here is derived from an EMBL/GenBank/DDBJ whole genome shotgun (WGS) entry which is preliminary data.</text>
</comment>
<name>A0ABS4I3U6_9BACL</name>
<evidence type="ECO:0008006" key="4">
    <source>
        <dbReference type="Google" id="ProtNLM"/>
    </source>
</evidence>
<feature type="signal peptide" evidence="1">
    <location>
        <begin position="1"/>
        <end position="27"/>
    </location>
</feature>
<evidence type="ECO:0000313" key="2">
    <source>
        <dbReference type="EMBL" id="MBP1965405.1"/>
    </source>
</evidence>
<keyword evidence="1" id="KW-0732">Signal</keyword>
<organism evidence="2 3">
    <name type="scientific">Paenibacillus aceris</name>
    <dbReference type="NCBI Taxonomy" id="869555"/>
    <lineage>
        <taxon>Bacteria</taxon>
        <taxon>Bacillati</taxon>
        <taxon>Bacillota</taxon>
        <taxon>Bacilli</taxon>
        <taxon>Bacillales</taxon>
        <taxon>Paenibacillaceae</taxon>
        <taxon>Paenibacillus</taxon>
    </lineage>
</organism>
<reference evidence="2 3" key="1">
    <citation type="submission" date="2021-03" db="EMBL/GenBank/DDBJ databases">
        <title>Genomic Encyclopedia of Type Strains, Phase IV (KMG-IV): sequencing the most valuable type-strain genomes for metagenomic binning, comparative biology and taxonomic classification.</title>
        <authorList>
            <person name="Goeker M."/>
        </authorList>
    </citation>
    <scope>NUCLEOTIDE SEQUENCE [LARGE SCALE GENOMIC DNA]</scope>
    <source>
        <strain evidence="2 3">DSM 24950</strain>
    </source>
</reference>
<protein>
    <recommendedName>
        <fullName evidence="4">DUF11 domain-containing protein</fullName>
    </recommendedName>
</protein>
<evidence type="ECO:0000256" key="1">
    <source>
        <dbReference type="SAM" id="SignalP"/>
    </source>
</evidence>
<sequence>MRIQFKQVAMTLVLSSSLLMSGLPALADGTDAAAVQTIAAPVYQISDSLQVTIEGVTSEKTANGVRLGSVIKVTNTSNQTLRIPDYELKVKTTDGIVYTLRPSSSNAHGVQPESEVELTYLKVINRQTEVALTDLSLIDVNYDVYPKQEKTLLSAPIDGLVWNGNRGEFKKAPASIKWGESFSIPTVASPLQYKTVDVTKSNSNEGVVYVVKLLVTNPNDQSETLPTIELDGKSKTNLYTGKLVEADPVVLDAGQSKYVHFAIRADMDTVLDSINVLTSESFTQADAAGNVKTTAFTIGKLNIEMPGAASASGSYTYGTPITFEKWNDVINQDLDVALVELHVADNKDQGSKVAFAKFTLTNKGVSDIPVPAFQTMLSSPSGYDYTGSRQNDVQKSIAPGTSTVVSYAFVLPVAETSDTFTMKVQNEINGQTGGETKPTFKSTIASYQVTAQEQEDRHEISLYPYKVNLKDYLLSQITVPGQTIALNYTYKLQLYLDLIRDPKVLVDNNFSKLKFELVDRSGTILGSKIFPFTGTDRLVNGKQTLTFSNLTTDQIQNNVIVNVYEVLNTPAGEVDRLLTELK</sequence>
<accession>A0ABS4I3U6</accession>
<dbReference type="Gene3D" id="2.60.40.1820">
    <property type="match status" value="1"/>
</dbReference>
<gene>
    <name evidence="2" type="ORF">J2Z65_004643</name>
</gene>
<dbReference type="Proteomes" id="UP001519344">
    <property type="component" value="Unassembled WGS sequence"/>
</dbReference>
<dbReference type="RefSeq" id="WP_167052583.1">
    <property type="nucleotide sequence ID" value="NZ_JAAOZR010000003.1"/>
</dbReference>
<feature type="chain" id="PRO_5045875087" description="DUF11 domain-containing protein" evidence="1">
    <location>
        <begin position="28"/>
        <end position="582"/>
    </location>
</feature>
<dbReference type="EMBL" id="JAGGKV010000014">
    <property type="protein sequence ID" value="MBP1965405.1"/>
    <property type="molecule type" value="Genomic_DNA"/>
</dbReference>
<evidence type="ECO:0000313" key="3">
    <source>
        <dbReference type="Proteomes" id="UP001519344"/>
    </source>
</evidence>
<keyword evidence="3" id="KW-1185">Reference proteome</keyword>